<evidence type="ECO:0000256" key="11">
    <source>
        <dbReference type="ARBA" id="ARBA00047761"/>
    </source>
</evidence>
<gene>
    <name evidence="16" type="ORF">LSTR_LSTR010335</name>
</gene>
<evidence type="ECO:0000256" key="3">
    <source>
        <dbReference type="ARBA" id="ARBA00013081"/>
    </source>
</evidence>
<dbReference type="GO" id="GO:0090364">
    <property type="term" value="P:regulation of proteasome assembly"/>
    <property type="evidence" value="ECO:0007669"/>
    <property type="project" value="InterPro"/>
</dbReference>
<keyword evidence="17" id="KW-1185">Reference proteome</keyword>
<reference evidence="16 17" key="1">
    <citation type="journal article" date="2017" name="Gigascience">
        <title>Genome sequence of the small brown planthopper, Laodelphax striatellus.</title>
        <authorList>
            <person name="Zhu J."/>
            <person name="Jiang F."/>
            <person name="Wang X."/>
            <person name="Yang P."/>
            <person name="Bao Y."/>
            <person name="Zhao W."/>
            <person name="Wang W."/>
            <person name="Lu H."/>
            <person name="Wang Q."/>
            <person name="Cui N."/>
            <person name="Li J."/>
            <person name="Chen X."/>
            <person name="Luo L."/>
            <person name="Yu J."/>
            <person name="Kang L."/>
            <person name="Cui F."/>
        </authorList>
    </citation>
    <scope>NUCLEOTIDE SEQUENCE [LARGE SCALE GENOMIC DNA]</scope>
    <source>
        <strain evidence="16">Lst14</strain>
    </source>
</reference>
<dbReference type="OrthoDB" id="1711508at2759"/>
<dbReference type="PANTHER" id="PTHR48493">
    <property type="entry name" value="UBIQUITIN-LIKE DOMAIN-CONTAINING CTD PHOSPHATASE 1"/>
    <property type="match status" value="1"/>
</dbReference>
<comment type="catalytic activity">
    <reaction evidence="12">
        <text>O-phospho-L-threonyl-[protein] + H2O = L-threonyl-[protein] + phosphate</text>
        <dbReference type="Rhea" id="RHEA:47004"/>
        <dbReference type="Rhea" id="RHEA-COMP:11060"/>
        <dbReference type="Rhea" id="RHEA-COMP:11605"/>
        <dbReference type="ChEBI" id="CHEBI:15377"/>
        <dbReference type="ChEBI" id="CHEBI:30013"/>
        <dbReference type="ChEBI" id="CHEBI:43474"/>
        <dbReference type="ChEBI" id="CHEBI:61977"/>
        <dbReference type="EC" id="3.1.3.16"/>
    </reaction>
</comment>
<dbReference type="FunCoup" id="A0A482X204">
    <property type="interactions" value="2140"/>
</dbReference>
<dbReference type="Gene3D" id="3.10.20.90">
    <property type="entry name" value="Phosphatidylinositol 3-kinase Catalytic Subunit, Chain A, domain 1"/>
    <property type="match status" value="1"/>
</dbReference>
<evidence type="ECO:0000256" key="8">
    <source>
        <dbReference type="ARBA" id="ARBA00022912"/>
    </source>
</evidence>
<feature type="domain" description="Ubiquitin-like" evidence="14">
    <location>
        <begin position="7"/>
        <end position="85"/>
    </location>
</feature>
<dbReference type="NCBIfam" id="TIGR02245">
    <property type="entry name" value="HAD_IIID1"/>
    <property type="match status" value="1"/>
</dbReference>
<feature type="domain" description="FCP1 homology" evidence="15">
    <location>
        <begin position="138"/>
        <end position="298"/>
    </location>
</feature>
<dbReference type="PROSITE" id="PS50969">
    <property type="entry name" value="FCP1"/>
    <property type="match status" value="1"/>
</dbReference>
<dbReference type="AlphaFoldDB" id="A0A482X204"/>
<dbReference type="InterPro" id="IPR051658">
    <property type="entry name" value="UBLCP1"/>
</dbReference>
<dbReference type="SMART" id="SM00577">
    <property type="entry name" value="CPDc"/>
    <property type="match status" value="1"/>
</dbReference>
<dbReference type="Pfam" id="PF00240">
    <property type="entry name" value="ubiquitin"/>
    <property type="match status" value="1"/>
</dbReference>
<feature type="region of interest" description="Disordered" evidence="13">
    <location>
        <begin position="325"/>
        <end position="348"/>
    </location>
</feature>
<evidence type="ECO:0000256" key="10">
    <source>
        <dbReference type="ARBA" id="ARBA00032039"/>
    </source>
</evidence>
<evidence type="ECO:0000256" key="13">
    <source>
        <dbReference type="SAM" id="MobiDB-lite"/>
    </source>
</evidence>
<keyword evidence="8" id="KW-0904">Protein phosphatase</keyword>
<dbReference type="EC" id="3.1.3.16" evidence="3"/>
<evidence type="ECO:0000256" key="5">
    <source>
        <dbReference type="ARBA" id="ARBA00022723"/>
    </source>
</evidence>
<keyword evidence="7" id="KW-0460">Magnesium</keyword>
<dbReference type="PROSITE" id="PS50053">
    <property type="entry name" value="UBIQUITIN_2"/>
    <property type="match status" value="1"/>
</dbReference>
<keyword evidence="5" id="KW-0479">Metal-binding</keyword>
<dbReference type="InterPro" id="IPR036412">
    <property type="entry name" value="HAD-like_sf"/>
</dbReference>
<keyword evidence="9" id="KW-0539">Nucleus</keyword>
<dbReference type="InterPro" id="IPR029071">
    <property type="entry name" value="Ubiquitin-like_domsf"/>
</dbReference>
<dbReference type="InterPro" id="IPR011943">
    <property type="entry name" value="HAD-SF_hydro_IIID"/>
</dbReference>
<dbReference type="SUPFAM" id="SSF56784">
    <property type="entry name" value="HAD-like"/>
    <property type="match status" value="1"/>
</dbReference>
<evidence type="ECO:0000259" key="15">
    <source>
        <dbReference type="PROSITE" id="PS50969"/>
    </source>
</evidence>
<dbReference type="STRING" id="195883.A0A482X204"/>
<dbReference type="PANTHER" id="PTHR48493:SF1">
    <property type="entry name" value="UBIQUITIN-LIKE DOMAIN-CONTAINING CTD PHOSPHATASE 1"/>
    <property type="match status" value="1"/>
</dbReference>
<dbReference type="GO" id="GO:0004722">
    <property type="term" value="F:protein serine/threonine phosphatase activity"/>
    <property type="evidence" value="ECO:0007669"/>
    <property type="project" value="UniProtKB-EC"/>
</dbReference>
<comment type="caution">
    <text evidence="16">The sequence shown here is derived from an EMBL/GenBank/DDBJ whole genome shotgun (WGS) entry which is preliminary data.</text>
</comment>
<dbReference type="InterPro" id="IPR023214">
    <property type="entry name" value="HAD_sf"/>
</dbReference>
<evidence type="ECO:0000256" key="6">
    <source>
        <dbReference type="ARBA" id="ARBA00022801"/>
    </source>
</evidence>
<dbReference type="SMR" id="A0A482X204"/>
<evidence type="ECO:0000256" key="12">
    <source>
        <dbReference type="ARBA" id="ARBA00048336"/>
    </source>
</evidence>
<feature type="compositionally biased region" description="Acidic residues" evidence="13">
    <location>
        <begin position="336"/>
        <end position="348"/>
    </location>
</feature>
<evidence type="ECO:0000313" key="16">
    <source>
        <dbReference type="EMBL" id="RZF39241.1"/>
    </source>
</evidence>
<dbReference type="EMBL" id="QKKF02020306">
    <property type="protein sequence ID" value="RZF39241.1"/>
    <property type="molecule type" value="Genomic_DNA"/>
</dbReference>
<evidence type="ECO:0000256" key="9">
    <source>
        <dbReference type="ARBA" id="ARBA00023242"/>
    </source>
</evidence>
<proteinExistence type="predicted"/>
<evidence type="ECO:0000256" key="7">
    <source>
        <dbReference type="ARBA" id="ARBA00022842"/>
    </source>
</evidence>
<dbReference type="Pfam" id="PF03031">
    <property type="entry name" value="NIF"/>
    <property type="match status" value="1"/>
</dbReference>
<dbReference type="FunFam" id="3.10.20.90:FF:000060">
    <property type="entry name" value="ubiquitin-like domain-containing CTD phosphatase 1"/>
    <property type="match status" value="1"/>
</dbReference>
<evidence type="ECO:0000313" key="17">
    <source>
        <dbReference type="Proteomes" id="UP000291343"/>
    </source>
</evidence>
<dbReference type="SMART" id="SM00213">
    <property type="entry name" value="UBQ"/>
    <property type="match status" value="1"/>
</dbReference>
<dbReference type="SUPFAM" id="SSF54236">
    <property type="entry name" value="Ubiquitin-like"/>
    <property type="match status" value="1"/>
</dbReference>
<protein>
    <recommendedName>
        <fullName evidence="4">Ubiquitin-like domain-containing CTD phosphatase 1</fullName>
        <ecNumber evidence="3">3.1.3.16</ecNumber>
    </recommendedName>
    <alternativeName>
        <fullName evidence="10">Nuclear proteasome inhibitor UBLCP1</fullName>
    </alternativeName>
</protein>
<dbReference type="Gene3D" id="3.40.50.1000">
    <property type="entry name" value="HAD superfamily/HAD-like"/>
    <property type="match status" value="1"/>
</dbReference>
<evidence type="ECO:0000259" key="14">
    <source>
        <dbReference type="PROSITE" id="PS50053"/>
    </source>
</evidence>
<sequence length="348" mass="40056">MDCEVKVSLTVKWNGKEYEVNDLSGNDSVGTLKANIYKLTGVRPERQKLLNLKYKGKMPEDDCQLSVLNLRAGAKIMMMGSLEEAIADASSRPDGVPEVLDDFDIDDGEEVAIENRHVYLDKIDKRIRTYNIEMLSEPRPGKKLLVLDIDYTLFDHRSSAETGVELMRPYLHEFLTSSYAFYDIVIWSATSMKWIEEKMKLLGVSTHPDYKILFYMDHLAMISVHTPKYGLAEVKPLGVIWGKFPQYTPKNTIMLDDIRRNFLMNPACGLRIAPFRNAHTNRATDRELLKLAKYLREIAALDDFGALNHRKWEHWLHRLHKERKEARRRAARATDADDDDSYTADADA</sequence>
<dbReference type="InterPro" id="IPR004274">
    <property type="entry name" value="FCP1_dom"/>
</dbReference>
<name>A0A482X204_LAOST</name>
<accession>A0A482X204</accession>
<evidence type="ECO:0000256" key="4">
    <source>
        <dbReference type="ARBA" id="ARBA00014187"/>
    </source>
</evidence>
<dbReference type="Proteomes" id="UP000291343">
    <property type="component" value="Unassembled WGS sequence"/>
</dbReference>
<comment type="subcellular location">
    <subcellularLocation>
        <location evidence="2">Nucleus</location>
    </subcellularLocation>
</comment>
<dbReference type="GO" id="GO:0046872">
    <property type="term" value="F:metal ion binding"/>
    <property type="evidence" value="ECO:0007669"/>
    <property type="project" value="UniProtKB-KW"/>
</dbReference>
<keyword evidence="6" id="KW-0378">Hydrolase</keyword>
<comment type="cofactor">
    <cofactor evidence="1">
        <name>Mg(2+)</name>
        <dbReference type="ChEBI" id="CHEBI:18420"/>
    </cofactor>
</comment>
<dbReference type="CDD" id="cd01813">
    <property type="entry name" value="Ubl_UBLCP1"/>
    <property type="match status" value="1"/>
</dbReference>
<comment type="catalytic activity">
    <reaction evidence="11">
        <text>O-phospho-L-seryl-[protein] + H2O = L-seryl-[protein] + phosphate</text>
        <dbReference type="Rhea" id="RHEA:20629"/>
        <dbReference type="Rhea" id="RHEA-COMP:9863"/>
        <dbReference type="Rhea" id="RHEA-COMP:11604"/>
        <dbReference type="ChEBI" id="CHEBI:15377"/>
        <dbReference type="ChEBI" id="CHEBI:29999"/>
        <dbReference type="ChEBI" id="CHEBI:43474"/>
        <dbReference type="ChEBI" id="CHEBI:83421"/>
        <dbReference type="EC" id="3.1.3.16"/>
    </reaction>
</comment>
<organism evidence="16 17">
    <name type="scientific">Laodelphax striatellus</name>
    <name type="common">Small brown planthopper</name>
    <name type="synonym">Delphax striatella</name>
    <dbReference type="NCBI Taxonomy" id="195883"/>
    <lineage>
        <taxon>Eukaryota</taxon>
        <taxon>Metazoa</taxon>
        <taxon>Ecdysozoa</taxon>
        <taxon>Arthropoda</taxon>
        <taxon>Hexapoda</taxon>
        <taxon>Insecta</taxon>
        <taxon>Pterygota</taxon>
        <taxon>Neoptera</taxon>
        <taxon>Paraneoptera</taxon>
        <taxon>Hemiptera</taxon>
        <taxon>Auchenorrhyncha</taxon>
        <taxon>Fulgoroidea</taxon>
        <taxon>Delphacidae</taxon>
        <taxon>Criomorphinae</taxon>
        <taxon>Laodelphax</taxon>
    </lineage>
</organism>
<dbReference type="GO" id="GO:0005634">
    <property type="term" value="C:nucleus"/>
    <property type="evidence" value="ECO:0007669"/>
    <property type="project" value="UniProtKB-SubCell"/>
</dbReference>
<dbReference type="InterPro" id="IPR000626">
    <property type="entry name" value="Ubiquitin-like_dom"/>
</dbReference>
<evidence type="ECO:0000256" key="2">
    <source>
        <dbReference type="ARBA" id="ARBA00004123"/>
    </source>
</evidence>
<dbReference type="InParanoid" id="A0A482X204"/>
<evidence type="ECO:0000256" key="1">
    <source>
        <dbReference type="ARBA" id="ARBA00001946"/>
    </source>
</evidence>